<dbReference type="eggNOG" id="COG0438">
    <property type="taxonomic scope" value="Bacteria"/>
</dbReference>
<dbReference type="GO" id="GO:0016757">
    <property type="term" value="F:glycosyltransferase activity"/>
    <property type="evidence" value="ECO:0007669"/>
    <property type="project" value="InterPro"/>
</dbReference>
<accession>A0A0R2DQM8</accession>
<sequence>MHVIMNAYRNIDRKRVQFDFACTTAAGATFEDEIAALGGKVYFLDQSKKMDLPYTYRFIKHLLLSQQYVALHYHATSPWGVGIRAAKKAGTPIIIMHSHNSMWGSTRIKGFRNYLFSIGLARKATVRLACSKNAGKTLFGKKEFLLLNNAIDTHKFKFDQLKRASTRKSLKIANDTLLLGQVGRLSKEKNQLFSLKLLKKLTEINLKAQLIFLGEGSMRDELKKTATEWGICSNVIFAGQRTDLESYYNAMDVFLMPSLYEGLPVAAIEAQCAGLPVLMSDRITTEANVGSAEFLGIDNTDEWIQKIKGLGGSRSGRELGEELVVKNGYAAAIEAKKWESLYR</sequence>
<dbReference type="InterPro" id="IPR050194">
    <property type="entry name" value="Glycosyltransferase_grp1"/>
</dbReference>
<reference evidence="2 3" key="1">
    <citation type="journal article" date="2015" name="Genome Announc.">
        <title>Expanding the biotechnology potential of lactobacilli through comparative genomics of 213 strains and associated genera.</title>
        <authorList>
            <person name="Sun Z."/>
            <person name="Harris H.M."/>
            <person name="McCann A."/>
            <person name="Guo C."/>
            <person name="Argimon S."/>
            <person name="Zhang W."/>
            <person name="Yang X."/>
            <person name="Jeffery I.B."/>
            <person name="Cooney J.C."/>
            <person name="Kagawa T.F."/>
            <person name="Liu W."/>
            <person name="Song Y."/>
            <person name="Salvetti E."/>
            <person name="Wrobel A."/>
            <person name="Rasinkangas P."/>
            <person name="Parkhill J."/>
            <person name="Rea M.C."/>
            <person name="O'Sullivan O."/>
            <person name="Ritari J."/>
            <person name="Douillard F.P."/>
            <person name="Paul Ross R."/>
            <person name="Yang R."/>
            <person name="Briner A.E."/>
            <person name="Felis G.E."/>
            <person name="de Vos W.M."/>
            <person name="Barrangou R."/>
            <person name="Klaenhammer T.R."/>
            <person name="Caufield P.W."/>
            <person name="Cui Y."/>
            <person name="Zhang H."/>
            <person name="O'Toole P.W."/>
        </authorList>
    </citation>
    <scope>NUCLEOTIDE SEQUENCE [LARGE SCALE GENOMIC DNA]</scope>
    <source>
        <strain evidence="2 3">DSM 21376</strain>
    </source>
</reference>
<dbReference type="Proteomes" id="UP000050961">
    <property type="component" value="Unassembled WGS sequence"/>
</dbReference>
<name>A0A0R2DQM8_9LACO</name>
<evidence type="ECO:0000313" key="3">
    <source>
        <dbReference type="Proteomes" id="UP000050961"/>
    </source>
</evidence>
<gene>
    <name evidence="2" type="ORF">FD15_GL001520</name>
</gene>
<keyword evidence="3" id="KW-1185">Reference proteome</keyword>
<dbReference type="PANTHER" id="PTHR45947:SF3">
    <property type="entry name" value="SULFOQUINOVOSYL TRANSFERASE SQD2"/>
    <property type="match status" value="1"/>
</dbReference>
<organism evidence="2 3">
    <name type="scientific">Liquorilactobacillus sucicola DSM 21376 = JCM 15457</name>
    <dbReference type="NCBI Taxonomy" id="1423806"/>
    <lineage>
        <taxon>Bacteria</taxon>
        <taxon>Bacillati</taxon>
        <taxon>Bacillota</taxon>
        <taxon>Bacilli</taxon>
        <taxon>Lactobacillales</taxon>
        <taxon>Lactobacillaceae</taxon>
        <taxon>Liquorilactobacillus</taxon>
    </lineage>
</organism>
<evidence type="ECO:0000313" key="2">
    <source>
        <dbReference type="EMBL" id="KRN06318.1"/>
    </source>
</evidence>
<evidence type="ECO:0000259" key="1">
    <source>
        <dbReference type="Pfam" id="PF00534"/>
    </source>
</evidence>
<dbReference type="Pfam" id="PF00534">
    <property type="entry name" value="Glycos_transf_1"/>
    <property type="match status" value="1"/>
</dbReference>
<dbReference type="InterPro" id="IPR001296">
    <property type="entry name" value="Glyco_trans_1"/>
</dbReference>
<comment type="caution">
    <text evidence="2">The sequence shown here is derived from an EMBL/GenBank/DDBJ whole genome shotgun (WGS) entry which is preliminary data.</text>
</comment>
<dbReference type="STRING" id="1423806.FD15_GL001520"/>
<dbReference type="PANTHER" id="PTHR45947">
    <property type="entry name" value="SULFOQUINOVOSYL TRANSFERASE SQD2"/>
    <property type="match status" value="1"/>
</dbReference>
<protein>
    <submittedName>
        <fullName evidence="2">Cps2J protein</fullName>
    </submittedName>
</protein>
<dbReference type="SUPFAM" id="SSF53756">
    <property type="entry name" value="UDP-Glycosyltransferase/glycogen phosphorylase"/>
    <property type="match status" value="1"/>
</dbReference>
<dbReference type="AlphaFoldDB" id="A0A0R2DQM8"/>
<dbReference type="Gene3D" id="3.40.50.2000">
    <property type="entry name" value="Glycogen Phosphorylase B"/>
    <property type="match status" value="2"/>
</dbReference>
<dbReference type="PATRIC" id="fig|1423806.3.peg.1540"/>
<dbReference type="EMBL" id="AYZF01000013">
    <property type="protein sequence ID" value="KRN06318.1"/>
    <property type="molecule type" value="Genomic_DNA"/>
</dbReference>
<proteinExistence type="predicted"/>
<feature type="domain" description="Glycosyl transferase family 1" evidence="1">
    <location>
        <begin position="165"/>
        <end position="283"/>
    </location>
</feature>